<evidence type="ECO:0000256" key="11">
    <source>
        <dbReference type="ARBA" id="ARBA00023002"/>
    </source>
</evidence>
<dbReference type="Pfam" id="PF00903">
    <property type="entry name" value="Glyoxalase"/>
    <property type="match status" value="1"/>
</dbReference>
<evidence type="ECO:0000256" key="4">
    <source>
        <dbReference type="ARBA" id="ARBA00011881"/>
    </source>
</evidence>
<evidence type="ECO:0000313" key="17">
    <source>
        <dbReference type="EMBL" id="SFM44789.1"/>
    </source>
</evidence>
<proteinExistence type="inferred from homology"/>
<evidence type="ECO:0000256" key="13">
    <source>
        <dbReference type="ARBA" id="ARBA00030369"/>
    </source>
</evidence>
<evidence type="ECO:0000256" key="7">
    <source>
        <dbReference type="ARBA" id="ARBA00022723"/>
    </source>
</evidence>
<keyword evidence="12 15" id="KW-0408">Iron</keyword>
<organism evidence="17 18">
    <name type="scientific">Marinobacter pelagius</name>
    <dbReference type="NCBI Taxonomy" id="379482"/>
    <lineage>
        <taxon>Bacteria</taxon>
        <taxon>Pseudomonadati</taxon>
        <taxon>Pseudomonadota</taxon>
        <taxon>Gammaproteobacteria</taxon>
        <taxon>Pseudomonadales</taxon>
        <taxon>Marinobacteraceae</taxon>
        <taxon>Marinobacter</taxon>
    </lineage>
</organism>
<keyword evidence="10 15" id="KW-0223">Dioxygenase</keyword>
<protein>
    <recommendedName>
        <fullName evidence="6">Metapyrocatechase</fullName>
        <ecNumber evidence="5">1.13.11.2</ecNumber>
    </recommendedName>
    <alternativeName>
        <fullName evidence="14">CatO2ase</fullName>
    </alternativeName>
    <alternativeName>
        <fullName evidence="13">Catechol 2,3-dioxygenase</fullName>
    </alternativeName>
</protein>
<keyword evidence="11 15" id="KW-0560">Oxidoreductase</keyword>
<name>A0A1I4QXM7_9GAMM</name>
<dbReference type="InterPro" id="IPR004360">
    <property type="entry name" value="Glyas_Fos-R_dOase_dom"/>
</dbReference>
<comment type="catalytic activity">
    <reaction evidence="1">
        <text>catechol + O2 = (2Z,4E)-2-hydroxy-6-oxohexa-2,4-dienoate + H(+)</text>
        <dbReference type="Rhea" id="RHEA:17337"/>
        <dbReference type="ChEBI" id="CHEBI:15378"/>
        <dbReference type="ChEBI" id="CHEBI:15379"/>
        <dbReference type="ChEBI" id="CHEBI:18135"/>
        <dbReference type="ChEBI" id="CHEBI:71198"/>
        <dbReference type="EC" id="1.13.11.2"/>
    </reaction>
</comment>
<dbReference type="OrthoDB" id="9804944at2"/>
<dbReference type="EC" id="1.13.11.2" evidence="5"/>
<dbReference type="PROSITE" id="PS51819">
    <property type="entry name" value="VOC"/>
    <property type="match status" value="2"/>
</dbReference>
<dbReference type="InterPro" id="IPR037523">
    <property type="entry name" value="VOC_core"/>
</dbReference>
<dbReference type="AlphaFoldDB" id="A0A1I4QXM7"/>
<reference evidence="18" key="1">
    <citation type="submission" date="2016-10" db="EMBL/GenBank/DDBJ databases">
        <authorList>
            <person name="Varghese N."/>
            <person name="Submissions S."/>
        </authorList>
    </citation>
    <scope>NUCLEOTIDE SEQUENCE [LARGE SCALE GENOMIC DNA]</scope>
    <source>
        <strain evidence="18">CGMCC 1.6775</strain>
    </source>
</reference>
<evidence type="ECO:0000256" key="2">
    <source>
        <dbReference type="ARBA" id="ARBA00001954"/>
    </source>
</evidence>
<dbReference type="Proteomes" id="UP000199339">
    <property type="component" value="Unassembled WGS sequence"/>
</dbReference>
<dbReference type="RefSeq" id="WP_091997835.1">
    <property type="nucleotide sequence ID" value="NZ_FOUR01000001.1"/>
</dbReference>
<dbReference type="PROSITE" id="PS00082">
    <property type="entry name" value="EXTRADIOL_DIOXYGENAS"/>
    <property type="match status" value="1"/>
</dbReference>
<dbReference type="InterPro" id="IPR017624">
    <property type="entry name" value="Catechol_2-3_dOase"/>
</dbReference>
<comment type="subunit">
    <text evidence="4">Homotetramer.</text>
</comment>
<dbReference type="Pfam" id="PF22247">
    <property type="entry name" value="Diox-like_N"/>
    <property type="match status" value="1"/>
</dbReference>
<feature type="domain" description="VOC" evidence="16">
    <location>
        <begin position="153"/>
        <end position="273"/>
    </location>
</feature>
<accession>A0A1I4QXM7</accession>
<feature type="domain" description="VOC" evidence="16">
    <location>
        <begin position="8"/>
        <end position="124"/>
    </location>
</feature>
<dbReference type="InterPro" id="IPR000486">
    <property type="entry name" value="Xdiol_ring_cleave_dOase_1/2"/>
</dbReference>
<sequence>MALRGVLRLGEIGIRVLDLDLARTHYVDRMGLIEVMCDEKERKIYCKAWDEHDHHSVVLREADEAGLDYVAFKVYDDQTLTDLEPKVEAFGLEVAHIDAGVYPKSGRRLEFILPSGHRMQLFAEKEQIGNTLGTRNPGVMPDEGVIRGFRINRLDHCLLGGPNIDECGRLFKEVFDFDLSERIEDEESRESLALFLTCSTKPHDVAFVIQPEPGRFHHVSFLLESATDVIHAADLIGKYRIPVDVGPNRHGVTRGNTIYYFDPSGNRNEVFSGGYVHYPDTPTLTWDTSQMGPAQFSQDNVPRESFLTVVT</sequence>
<keyword evidence="18" id="KW-1185">Reference proteome</keyword>
<dbReference type="InterPro" id="IPR054560">
    <property type="entry name" value="XylE-like_N"/>
</dbReference>
<evidence type="ECO:0000256" key="3">
    <source>
        <dbReference type="ARBA" id="ARBA00008784"/>
    </source>
</evidence>
<dbReference type="EMBL" id="FOUR01000001">
    <property type="protein sequence ID" value="SFM44789.1"/>
    <property type="molecule type" value="Genomic_DNA"/>
</dbReference>
<evidence type="ECO:0000256" key="6">
    <source>
        <dbReference type="ARBA" id="ARBA00022190"/>
    </source>
</evidence>
<evidence type="ECO:0000256" key="15">
    <source>
        <dbReference type="RuleBase" id="RU000683"/>
    </source>
</evidence>
<evidence type="ECO:0000256" key="9">
    <source>
        <dbReference type="ARBA" id="ARBA00022797"/>
    </source>
</evidence>
<dbReference type="GO" id="GO:0008198">
    <property type="term" value="F:ferrous iron binding"/>
    <property type="evidence" value="ECO:0007669"/>
    <property type="project" value="InterPro"/>
</dbReference>
<dbReference type="GO" id="GO:0018577">
    <property type="term" value="F:catechol 2,3-dioxygenase activity"/>
    <property type="evidence" value="ECO:0007669"/>
    <property type="project" value="UniProtKB-EC"/>
</dbReference>
<evidence type="ECO:0000256" key="10">
    <source>
        <dbReference type="ARBA" id="ARBA00022964"/>
    </source>
</evidence>
<keyword evidence="8" id="KW-0677">Repeat</keyword>
<comment type="similarity">
    <text evidence="3 15">Belongs to the extradiol ring-cleavage dioxygenase family.</text>
</comment>
<evidence type="ECO:0000256" key="5">
    <source>
        <dbReference type="ARBA" id="ARBA00013117"/>
    </source>
</evidence>
<dbReference type="SUPFAM" id="SSF54593">
    <property type="entry name" value="Glyoxalase/Bleomycin resistance protein/Dihydroxybiphenyl dioxygenase"/>
    <property type="match status" value="1"/>
</dbReference>
<evidence type="ECO:0000256" key="1">
    <source>
        <dbReference type="ARBA" id="ARBA00000163"/>
    </source>
</evidence>
<gene>
    <name evidence="17" type="ORF">SAMN04487961_0295</name>
</gene>
<keyword evidence="7" id="KW-0479">Metal-binding</keyword>
<dbReference type="InterPro" id="IPR029068">
    <property type="entry name" value="Glyas_Bleomycin-R_OHBP_Dase"/>
</dbReference>
<evidence type="ECO:0000256" key="14">
    <source>
        <dbReference type="ARBA" id="ARBA00031146"/>
    </source>
</evidence>
<evidence type="ECO:0000259" key="16">
    <source>
        <dbReference type="PROSITE" id="PS51819"/>
    </source>
</evidence>
<dbReference type="NCBIfam" id="TIGR03211">
    <property type="entry name" value="catechol_2_3"/>
    <property type="match status" value="1"/>
</dbReference>
<dbReference type="Gene3D" id="3.10.180.10">
    <property type="entry name" value="2,3-Dihydroxybiphenyl 1,2-Dioxygenase, domain 1"/>
    <property type="match status" value="2"/>
</dbReference>
<evidence type="ECO:0000313" key="18">
    <source>
        <dbReference type="Proteomes" id="UP000199339"/>
    </source>
</evidence>
<keyword evidence="9 15" id="KW-0058">Aromatic hydrocarbons catabolism</keyword>
<evidence type="ECO:0000256" key="8">
    <source>
        <dbReference type="ARBA" id="ARBA00022737"/>
    </source>
</evidence>
<comment type="cofactor">
    <cofactor evidence="2 15">
        <name>Fe(2+)</name>
        <dbReference type="ChEBI" id="CHEBI:29033"/>
    </cofactor>
</comment>
<evidence type="ECO:0000256" key="12">
    <source>
        <dbReference type="ARBA" id="ARBA00023004"/>
    </source>
</evidence>